<keyword evidence="2" id="KW-1185">Reference proteome</keyword>
<dbReference type="EMBL" id="AVOT02007152">
    <property type="protein sequence ID" value="MBW0483269.1"/>
    <property type="molecule type" value="Genomic_DNA"/>
</dbReference>
<comment type="caution">
    <text evidence="1">The sequence shown here is derived from an EMBL/GenBank/DDBJ whole genome shotgun (WGS) entry which is preliminary data.</text>
</comment>
<dbReference type="AlphaFoldDB" id="A0A9Q3CDL7"/>
<sequence length="128" mass="14871">MGDSLEGPLTITILIGNNSVEVKLSEKFPRNHPVFPVILIKPYHKTGEDKFPYRNRTHSPQYIVELEESPVPVKKIIKAMNIRLNEKYHRQYVARLKYQTADKDKFLSEDTITDGDLHLIILRSSRRA</sequence>
<name>A0A9Q3CDL7_9BASI</name>
<reference evidence="1" key="1">
    <citation type="submission" date="2021-03" db="EMBL/GenBank/DDBJ databases">
        <title>Draft genome sequence of rust myrtle Austropuccinia psidii MF-1, a brazilian biotype.</title>
        <authorList>
            <person name="Quecine M.C."/>
            <person name="Pachon D.M.R."/>
            <person name="Bonatelli M.L."/>
            <person name="Correr F.H."/>
            <person name="Franceschini L.M."/>
            <person name="Leite T.F."/>
            <person name="Margarido G.R.A."/>
            <person name="Almeida C.A."/>
            <person name="Ferrarezi J.A."/>
            <person name="Labate C.A."/>
        </authorList>
    </citation>
    <scope>NUCLEOTIDE SEQUENCE</scope>
    <source>
        <strain evidence="1">MF-1</strain>
    </source>
</reference>
<evidence type="ECO:0000313" key="1">
    <source>
        <dbReference type="EMBL" id="MBW0483269.1"/>
    </source>
</evidence>
<dbReference type="OrthoDB" id="3929326at2759"/>
<gene>
    <name evidence="1" type="ORF">O181_022984</name>
</gene>
<protein>
    <submittedName>
        <fullName evidence="1">Uncharacterized protein</fullName>
    </submittedName>
</protein>
<evidence type="ECO:0000313" key="2">
    <source>
        <dbReference type="Proteomes" id="UP000765509"/>
    </source>
</evidence>
<proteinExistence type="predicted"/>
<dbReference type="Proteomes" id="UP000765509">
    <property type="component" value="Unassembled WGS sequence"/>
</dbReference>
<organism evidence="1 2">
    <name type="scientific">Austropuccinia psidii MF-1</name>
    <dbReference type="NCBI Taxonomy" id="1389203"/>
    <lineage>
        <taxon>Eukaryota</taxon>
        <taxon>Fungi</taxon>
        <taxon>Dikarya</taxon>
        <taxon>Basidiomycota</taxon>
        <taxon>Pucciniomycotina</taxon>
        <taxon>Pucciniomycetes</taxon>
        <taxon>Pucciniales</taxon>
        <taxon>Sphaerophragmiaceae</taxon>
        <taxon>Austropuccinia</taxon>
    </lineage>
</organism>
<accession>A0A9Q3CDL7</accession>